<protein>
    <submittedName>
        <fullName evidence="1">Uncharacterized protein</fullName>
    </submittedName>
</protein>
<accession>A0A927MLC9</accession>
<dbReference type="EMBL" id="JADBEL010000012">
    <property type="protein sequence ID" value="MBE1555262.1"/>
    <property type="molecule type" value="Genomic_DNA"/>
</dbReference>
<gene>
    <name evidence="1" type="ORF">H4683_002367</name>
</gene>
<dbReference type="Proteomes" id="UP000658225">
    <property type="component" value="Unassembled WGS sequence"/>
</dbReference>
<keyword evidence="2" id="KW-1185">Reference proteome</keyword>
<dbReference type="AlphaFoldDB" id="A0A927MLC9"/>
<proteinExistence type="predicted"/>
<organism evidence="1 2">
    <name type="scientific">Sporosarcina limicola</name>
    <dbReference type="NCBI Taxonomy" id="34101"/>
    <lineage>
        <taxon>Bacteria</taxon>
        <taxon>Bacillati</taxon>
        <taxon>Bacillota</taxon>
        <taxon>Bacilli</taxon>
        <taxon>Bacillales</taxon>
        <taxon>Caryophanaceae</taxon>
        <taxon>Sporosarcina</taxon>
    </lineage>
</organism>
<comment type="caution">
    <text evidence="1">The sequence shown here is derived from an EMBL/GenBank/DDBJ whole genome shotgun (WGS) entry which is preliminary data.</text>
</comment>
<name>A0A927MLC9_9BACL</name>
<evidence type="ECO:0000313" key="2">
    <source>
        <dbReference type="Proteomes" id="UP000658225"/>
    </source>
</evidence>
<evidence type="ECO:0000313" key="1">
    <source>
        <dbReference type="EMBL" id="MBE1555262.1"/>
    </source>
</evidence>
<reference evidence="1" key="1">
    <citation type="submission" date="2020-10" db="EMBL/GenBank/DDBJ databases">
        <title>Genomic Encyclopedia of Type Strains, Phase IV (KMG-IV): sequencing the most valuable type-strain genomes for metagenomic binning, comparative biology and taxonomic classification.</title>
        <authorList>
            <person name="Goeker M."/>
        </authorList>
    </citation>
    <scope>NUCLEOTIDE SEQUENCE</scope>
    <source>
        <strain evidence="1">DSM 13886</strain>
    </source>
</reference>
<sequence>MEMTMETFGNSEGLCFLFESVKMKEKVAGE</sequence>